<sequence length="161" mass="17928">MRCHEMTRIAVCLIITICDFCSFFIPSSVPMDTVPSAFVFSLMETLLTTDKVRSSGPVKELGRGYGRIARQVYEAATTCSVETPGVFFKSSCDEDRVFLKPPVFNGMLSGDARSPPRPVKNLVELSVRSQSLFSEGDDALLEGTSIREIRRLMEKCRHVPI</sequence>
<keyword evidence="1" id="KW-1133">Transmembrane helix</keyword>
<protein>
    <submittedName>
        <fullName evidence="3">Secreted protein</fullName>
    </submittedName>
</protein>
<organism evidence="2 3">
    <name type="scientific">Steinernema glaseri</name>
    <dbReference type="NCBI Taxonomy" id="37863"/>
    <lineage>
        <taxon>Eukaryota</taxon>
        <taxon>Metazoa</taxon>
        <taxon>Ecdysozoa</taxon>
        <taxon>Nematoda</taxon>
        <taxon>Chromadorea</taxon>
        <taxon>Rhabditida</taxon>
        <taxon>Tylenchina</taxon>
        <taxon>Panagrolaimomorpha</taxon>
        <taxon>Strongyloidoidea</taxon>
        <taxon>Steinernematidae</taxon>
        <taxon>Steinernema</taxon>
    </lineage>
</organism>
<dbReference type="Proteomes" id="UP000095287">
    <property type="component" value="Unplaced"/>
</dbReference>
<dbReference type="WBParaSite" id="L893_g24386.t1">
    <property type="protein sequence ID" value="L893_g24386.t1"/>
    <property type="gene ID" value="L893_g24386"/>
</dbReference>
<proteinExistence type="predicted"/>
<evidence type="ECO:0000256" key="1">
    <source>
        <dbReference type="SAM" id="Phobius"/>
    </source>
</evidence>
<keyword evidence="1" id="KW-0812">Transmembrane</keyword>
<feature type="transmembrane region" description="Helical" evidence="1">
    <location>
        <begin position="7"/>
        <end position="25"/>
    </location>
</feature>
<evidence type="ECO:0000313" key="3">
    <source>
        <dbReference type="WBParaSite" id="L893_g24386.t1"/>
    </source>
</evidence>
<accession>A0A1I7ZA52</accession>
<keyword evidence="1" id="KW-0472">Membrane</keyword>
<dbReference type="AlphaFoldDB" id="A0A1I7ZA52"/>
<evidence type="ECO:0000313" key="2">
    <source>
        <dbReference type="Proteomes" id="UP000095287"/>
    </source>
</evidence>
<name>A0A1I7ZA52_9BILA</name>
<reference evidence="3" key="1">
    <citation type="submission" date="2016-11" db="UniProtKB">
        <authorList>
            <consortium name="WormBaseParasite"/>
        </authorList>
    </citation>
    <scope>IDENTIFICATION</scope>
</reference>
<keyword evidence="2" id="KW-1185">Reference proteome</keyword>